<evidence type="ECO:0000313" key="3">
    <source>
        <dbReference type="Proteomes" id="UP000015105"/>
    </source>
</evidence>
<dbReference type="PANTHER" id="PTHR21726:SF65">
    <property type="entry name" value="EXPRESSED PROTEIN"/>
    <property type="match status" value="1"/>
</dbReference>
<name>A0A453MC64_AEGTS</name>
<feature type="domain" description="DUF4378" evidence="1">
    <location>
        <begin position="2"/>
        <end position="156"/>
    </location>
</feature>
<dbReference type="AlphaFoldDB" id="A0A453MC64"/>
<reference evidence="3" key="1">
    <citation type="journal article" date="2014" name="Science">
        <title>Ancient hybridizations among the ancestral genomes of bread wheat.</title>
        <authorList>
            <consortium name="International Wheat Genome Sequencing Consortium,"/>
            <person name="Marcussen T."/>
            <person name="Sandve S.R."/>
            <person name="Heier L."/>
            <person name="Spannagl M."/>
            <person name="Pfeifer M."/>
            <person name="Jakobsen K.S."/>
            <person name="Wulff B.B."/>
            <person name="Steuernagel B."/>
            <person name="Mayer K.F."/>
            <person name="Olsen O.A."/>
        </authorList>
    </citation>
    <scope>NUCLEOTIDE SEQUENCE [LARGE SCALE GENOMIC DNA]</scope>
    <source>
        <strain evidence="3">cv. AL8/78</strain>
    </source>
</reference>
<reference evidence="2" key="5">
    <citation type="journal article" date="2021" name="G3 (Bethesda)">
        <title>Aegilops tauschii genome assembly Aet v5.0 features greater sequence contiguity and improved annotation.</title>
        <authorList>
            <person name="Wang L."/>
            <person name="Zhu T."/>
            <person name="Rodriguez J.C."/>
            <person name="Deal K.R."/>
            <person name="Dubcovsky J."/>
            <person name="McGuire P.E."/>
            <person name="Lux T."/>
            <person name="Spannagl M."/>
            <person name="Mayer K.F.X."/>
            <person name="Baldrich P."/>
            <person name="Meyers B.C."/>
            <person name="Huo N."/>
            <person name="Gu Y.Q."/>
            <person name="Zhou H."/>
            <person name="Devos K.M."/>
            <person name="Bennetzen J.L."/>
            <person name="Unver T."/>
            <person name="Budak H."/>
            <person name="Gulick P.J."/>
            <person name="Galiba G."/>
            <person name="Kalapos B."/>
            <person name="Nelson D.R."/>
            <person name="Li P."/>
            <person name="You F.M."/>
            <person name="Luo M.C."/>
            <person name="Dvorak J."/>
        </authorList>
    </citation>
    <scope>NUCLEOTIDE SEQUENCE [LARGE SCALE GENOMIC DNA]</scope>
    <source>
        <strain evidence="2">cv. AL8/78</strain>
    </source>
</reference>
<dbReference type="InterPro" id="IPR025486">
    <property type="entry name" value="DUF4378"/>
</dbReference>
<dbReference type="PANTHER" id="PTHR21726">
    <property type="entry name" value="PHOSPHATIDYLINOSITOL N-ACETYLGLUCOSAMINYLTRANSFERASE SUBUNIT P DOWN SYNDROME CRITICAL REGION PROTEIN 5 -RELATED"/>
    <property type="match status" value="1"/>
</dbReference>
<dbReference type="Proteomes" id="UP000015105">
    <property type="component" value="Chromosome 5D"/>
</dbReference>
<dbReference type="Pfam" id="PF14309">
    <property type="entry name" value="DUF4378"/>
    <property type="match status" value="1"/>
</dbReference>
<dbReference type="EnsemblPlants" id="AET5Gv21136600.7">
    <property type="protein sequence ID" value="AET5Gv21136600.7"/>
    <property type="gene ID" value="AET5Gv21136600"/>
</dbReference>
<reference evidence="3" key="2">
    <citation type="journal article" date="2017" name="Nat. Plants">
        <title>The Aegilops tauschii genome reveals multiple impacts of transposons.</title>
        <authorList>
            <person name="Zhao G."/>
            <person name="Zou C."/>
            <person name="Li K."/>
            <person name="Wang K."/>
            <person name="Li T."/>
            <person name="Gao L."/>
            <person name="Zhang X."/>
            <person name="Wang H."/>
            <person name="Yang Z."/>
            <person name="Liu X."/>
            <person name="Jiang W."/>
            <person name="Mao L."/>
            <person name="Kong X."/>
            <person name="Jiao Y."/>
            <person name="Jia J."/>
        </authorList>
    </citation>
    <scope>NUCLEOTIDE SEQUENCE [LARGE SCALE GENOMIC DNA]</scope>
    <source>
        <strain evidence="3">cv. AL8/78</strain>
    </source>
</reference>
<evidence type="ECO:0000259" key="1">
    <source>
        <dbReference type="Pfam" id="PF14309"/>
    </source>
</evidence>
<sequence>MEIKFLREILNAISVRDNACSYFERFDSSNILDPHLFEELNGNFRLPVGEEEGKSFGMIRRLLFDCVNEVLSVKCTYYFNAGYSSWFTGMAVLQKLSPEEIYQEMTSLKVAEEWMVDELVYKEMSGPLGSWVDFKTESHEAAKDITAELLESLIDEMVADLLYW</sequence>
<evidence type="ECO:0000313" key="2">
    <source>
        <dbReference type="EnsemblPlants" id="AET5Gv21136600.7"/>
    </source>
</evidence>
<proteinExistence type="predicted"/>
<accession>A0A453MC64</accession>
<organism evidence="2 3">
    <name type="scientific">Aegilops tauschii subsp. strangulata</name>
    <name type="common">Goatgrass</name>
    <dbReference type="NCBI Taxonomy" id="200361"/>
    <lineage>
        <taxon>Eukaryota</taxon>
        <taxon>Viridiplantae</taxon>
        <taxon>Streptophyta</taxon>
        <taxon>Embryophyta</taxon>
        <taxon>Tracheophyta</taxon>
        <taxon>Spermatophyta</taxon>
        <taxon>Magnoliopsida</taxon>
        <taxon>Liliopsida</taxon>
        <taxon>Poales</taxon>
        <taxon>Poaceae</taxon>
        <taxon>BOP clade</taxon>
        <taxon>Pooideae</taxon>
        <taxon>Triticodae</taxon>
        <taxon>Triticeae</taxon>
        <taxon>Triticinae</taxon>
        <taxon>Aegilops</taxon>
    </lineage>
</organism>
<reference evidence="2" key="3">
    <citation type="journal article" date="2017" name="Nature">
        <title>Genome sequence of the progenitor of the wheat D genome Aegilops tauschii.</title>
        <authorList>
            <person name="Luo M.C."/>
            <person name="Gu Y.Q."/>
            <person name="Puiu D."/>
            <person name="Wang H."/>
            <person name="Twardziok S.O."/>
            <person name="Deal K.R."/>
            <person name="Huo N."/>
            <person name="Zhu T."/>
            <person name="Wang L."/>
            <person name="Wang Y."/>
            <person name="McGuire P.E."/>
            <person name="Liu S."/>
            <person name="Long H."/>
            <person name="Ramasamy R.K."/>
            <person name="Rodriguez J.C."/>
            <person name="Van S.L."/>
            <person name="Yuan L."/>
            <person name="Wang Z."/>
            <person name="Xia Z."/>
            <person name="Xiao L."/>
            <person name="Anderson O.D."/>
            <person name="Ouyang S."/>
            <person name="Liang Y."/>
            <person name="Zimin A.V."/>
            <person name="Pertea G."/>
            <person name="Qi P."/>
            <person name="Bennetzen J.L."/>
            <person name="Dai X."/>
            <person name="Dawson M.W."/>
            <person name="Muller H.G."/>
            <person name="Kugler K."/>
            <person name="Rivarola-Duarte L."/>
            <person name="Spannagl M."/>
            <person name="Mayer K.F.X."/>
            <person name="Lu F.H."/>
            <person name="Bevan M.W."/>
            <person name="Leroy P."/>
            <person name="Li P."/>
            <person name="You F.M."/>
            <person name="Sun Q."/>
            <person name="Liu Z."/>
            <person name="Lyons E."/>
            <person name="Wicker T."/>
            <person name="Salzberg S.L."/>
            <person name="Devos K.M."/>
            <person name="Dvorak J."/>
        </authorList>
    </citation>
    <scope>NUCLEOTIDE SEQUENCE [LARGE SCALE GENOMIC DNA]</scope>
    <source>
        <strain evidence="2">cv. AL8/78</strain>
    </source>
</reference>
<dbReference type="Gramene" id="AET5Gv21136600.7">
    <property type="protein sequence ID" value="AET5Gv21136600.7"/>
    <property type="gene ID" value="AET5Gv21136600"/>
</dbReference>
<protein>
    <recommendedName>
        <fullName evidence="1">DUF4378 domain-containing protein</fullName>
    </recommendedName>
</protein>
<keyword evidence="3" id="KW-1185">Reference proteome</keyword>
<reference evidence="2" key="4">
    <citation type="submission" date="2019-03" db="UniProtKB">
        <authorList>
            <consortium name="EnsemblPlants"/>
        </authorList>
    </citation>
    <scope>IDENTIFICATION</scope>
</reference>